<dbReference type="Gene3D" id="2.60.120.10">
    <property type="entry name" value="Jelly Rolls"/>
    <property type="match status" value="1"/>
</dbReference>
<dbReference type="GO" id="GO:0003677">
    <property type="term" value="F:DNA binding"/>
    <property type="evidence" value="ECO:0007669"/>
    <property type="project" value="UniProtKB-KW"/>
</dbReference>
<dbReference type="InterPro" id="IPR012318">
    <property type="entry name" value="HTH_CRP"/>
</dbReference>
<dbReference type="Proteomes" id="UP000050901">
    <property type="component" value="Unassembled WGS sequence"/>
</dbReference>
<dbReference type="PROSITE" id="PS50042">
    <property type="entry name" value="CNMP_BINDING_3"/>
    <property type="match status" value="1"/>
</dbReference>
<dbReference type="PANTHER" id="PTHR24567">
    <property type="entry name" value="CRP FAMILY TRANSCRIPTIONAL REGULATORY PROTEIN"/>
    <property type="match status" value="1"/>
</dbReference>
<dbReference type="PATRIC" id="fig|1423771.3.peg.847"/>
<sequence length="221" mass="25550">MSIEKIYAAINSEPAVHKVMANAPLKIIERMRVVEFEIGEFNLRQGESYDETYLLVAGRVKVYLDSANGKSVVLDVYRPGMFLGEQEAVINKPYSASIINITPVRLLKIDNRDFVAWLNNDQQFANRMISYLSEQVYHLTKRTERYSLYSAMQQIGLELMRSAKEKRPISREQLTYEVDTSYRNINRVLKRLSELGIIDASKPAIKILNVEELQRIIKTEE</sequence>
<dbReference type="SMART" id="SM00100">
    <property type="entry name" value="cNMP"/>
    <property type="match status" value="1"/>
</dbReference>
<organism evidence="5 6">
    <name type="scientific">Limosilactobacillus mucosae DSM 13345</name>
    <dbReference type="NCBI Taxonomy" id="1423771"/>
    <lineage>
        <taxon>Bacteria</taxon>
        <taxon>Bacillati</taxon>
        <taxon>Bacillota</taxon>
        <taxon>Bacilli</taxon>
        <taxon>Lactobacillales</taxon>
        <taxon>Lactobacillaceae</taxon>
        <taxon>Limosilactobacillus</taxon>
    </lineage>
</organism>
<evidence type="ECO:0000256" key="1">
    <source>
        <dbReference type="ARBA" id="ARBA00023015"/>
    </source>
</evidence>
<evidence type="ECO:0000256" key="3">
    <source>
        <dbReference type="ARBA" id="ARBA00023163"/>
    </source>
</evidence>
<dbReference type="InterPro" id="IPR000595">
    <property type="entry name" value="cNMP-bd_dom"/>
</dbReference>
<dbReference type="SUPFAM" id="SSF51206">
    <property type="entry name" value="cAMP-binding domain-like"/>
    <property type="match status" value="1"/>
</dbReference>
<evidence type="ECO:0000259" key="4">
    <source>
        <dbReference type="PROSITE" id="PS50042"/>
    </source>
</evidence>
<protein>
    <submittedName>
        <fullName evidence="5">Cyclic nucleotide-binding domain protein</fullName>
    </submittedName>
</protein>
<gene>
    <name evidence="5" type="ORF">FC47_GL000841</name>
</gene>
<evidence type="ECO:0000313" key="5">
    <source>
        <dbReference type="EMBL" id="KRL24300.1"/>
    </source>
</evidence>
<keyword evidence="2" id="KW-0238">DNA-binding</keyword>
<dbReference type="InterPro" id="IPR036390">
    <property type="entry name" value="WH_DNA-bd_sf"/>
</dbReference>
<comment type="caution">
    <text evidence="5">The sequence shown here is derived from an EMBL/GenBank/DDBJ whole genome shotgun (WGS) entry which is preliminary data.</text>
</comment>
<dbReference type="InterPro" id="IPR018490">
    <property type="entry name" value="cNMP-bd_dom_sf"/>
</dbReference>
<proteinExistence type="predicted"/>
<accession>A0A0R1NX00</accession>
<dbReference type="InterPro" id="IPR050397">
    <property type="entry name" value="Env_Response_Regulators"/>
</dbReference>
<dbReference type="GO" id="GO:0005829">
    <property type="term" value="C:cytosol"/>
    <property type="evidence" value="ECO:0007669"/>
    <property type="project" value="TreeGrafter"/>
</dbReference>
<feature type="domain" description="Cyclic nucleotide-binding" evidence="4">
    <location>
        <begin position="26"/>
        <end position="135"/>
    </location>
</feature>
<name>A0A0R1NX00_LIMMU</name>
<reference evidence="5 6" key="1">
    <citation type="journal article" date="2015" name="Genome Announc.">
        <title>Expanding the biotechnology potential of lactobacilli through comparative genomics of 213 strains and associated genera.</title>
        <authorList>
            <person name="Sun Z."/>
            <person name="Harris H.M."/>
            <person name="McCann A."/>
            <person name="Guo C."/>
            <person name="Argimon S."/>
            <person name="Zhang W."/>
            <person name="Yang X."/>
            <person name="Jeffery I.B."/>
            <person name="Cooney J.C."/>
            <person name="Kagawa T.F."/>
            <person name="Liu W."/>
            <person name="Song Y."/>
            <person name="Salvetti E."/>
            <person name="Wrobel A."/>
            <person name="Rasinkangas P."/>
            <person name="Parkhill J."/>
            <person name="Rea M.C."/>
            <person name="O'Sullivan O."/>
            <person name="Ritari J."/>
            <person name="Douillard F.P."/>
            <person name="Paul Ross R."/>
            <person name="Yang R."/>
            <person name="Briner A.E."/>
            <person name="Felis G.E."/>
            <person name="de Vos W.M."/>
            <person name="Barrangou R."/>
            <person name="Klaenhammer T.R."/>
            <person name="Caufield P.W."/>
            <person name="Cui Y."/>
            <person name="Zhang H."/>
            <person name="O'Toole P.W."/>
        </authorList>
    </citation>
    <scope>NUCLEOTIDE SEQUENCE [LARGE SCALE GENOMIC DNA]</scope>
    <source>
        <strain evidence="5 6">DSM 13345</strain>
    </source>
</reference>
<dbReference type="PANTHER" id="PTHR24567:SF26">
    <property type="entry name" value="REGULATORY PROTEIN YEIL"/>
    <property type="match status" value="1"/>
</dbReference>
<dbReference type="RefSeq" id="WP_056968620.1">
    <property type="nucleotide sequence ID" value="NZ_AZEQ01000019.1"/>
</dbReference>
<dbReference type="SUPFAM" id="SSF46785">
    <property type="entry name" value="Winged helix' DNA-binding domain"/>
    <property type="match status" value="1"/>
</dbReference>
<dbReference type="Pfam" id="PF13545">
    <property type="entry name" value="HTH_Crp_2"/>
    <property type="match status" value="1"/>
</dbReference>
<dbReference type="EMBL" id="AZEQ01000019">
    <property type="protein sequence ID" value="KRL24300.1"/>
    <property type="molecule type" value="Genomic_DNA"/>
</dbReference>
<dbReference type="Pfam" id="PF00027">
    <property type="entry name" value="cNMP_binding"/>
    <property type="match status" value="1"/>
</dbReference>
<dbReference type="GO" id="GO:0003700">
    <property type="term" value="F:DNA-binding transcription factor activity"/>
    <property type="evidence" value="ECO:0007669"/>
    <property type="project" value="TreeGrafter"/>
</dbReference>
<keyword evidence="3" id="KW-0804">Transcription</keyword>
<evidence type="ECO:0000313" key="6">
    <source>
        <dbReference type="Proteomes" id="UP000050901"/>
    </source>
</evidence>
<keyword evidence="1" id="KW-0805">Transcription regulation</keyword>
<evidence type="ECO:0000256" key="2">
    <source>
        <dbReference type="ARBA" id="ARBA00023125"/>
    </source>
</evidence>
<dbReference type="CDD" id="cd00038">
    <property type="entry name" value="CAP_ED"/>
    <property type="match status" value="1"/>
</dbReference>
<dbReference type="AlphaFoldDB" id="A0A0R1NX00"/>
<dbReference type="InterPro" id="IPR014710">
    <property type="entry name" value="RmlC-like_jellyroll"/>
</dbReference>